<dbReference type="Pfam" id="PF10825">
    <property type="entry name" value="DUF2752"/>
    <property type="match status" value="1"/>
</dbReference>
<sequence>MRYKWIRQNLEVLLWVGAILWLAIGVDYRATAAGFCPFRMLGLEAITGLEGCPGCGLGRSIAAALHGEFRLSWQHHWMGIPALLIICSRIVTLIRTQIKNQPGYDGYLPDESA</sequence>
<gene>
    <name evidence="1" type="ORF">L0U88_13610</name>
</gene>
<accession>A0ABS9BKA8</accession>
<proteinExistence type="predicted"/>
<dbReference type="Proteomes" id="UP001200145">
    <property type="component" value="Unassembled WGS sequence"/>
</dbReference>
<name>A0ABS9BKA8_9BACT</name>
<keyword evidence="2" id="KW-1185">Reference proteome</keyword>
<evidence type="ECO:0000313" key="1">
    <source>
        <dbReference type="EMBL" id="MCF1715669.1"/>
    </source>
</evidence>
<dbReference type="EMBL" id="JAKEVY010000003">
    <property type="protein sequence ID" value="MCF1715669.1"/>
    <property type="molecule type" value="Genomic_DNA"/>
</dbReference>
<organism evidence="1 2">
    <name type="scientific">Flavihumibacter fluminis</name>
    <dbReference type="NCBI Taxonomy" id="2909236"/>
    <lineage>
        <taxon>Bacteria</taxon>
        <taxon>Pseudomonadati</taxon>
        <taxon>Bacteroidota</taxon>
        <taxon>Chitinophagia</taxon>
        <taxon>Chitinophagales</taxon>
        <taxon>Chitinophagaceae</taxon>
        <taxon>Flavihumibacter</taxon>
    </lineage>
</organism>
<dbReference type="RefSeq" id="WP_234866618.1">
    <property type="nucleotide sequence ID" value="NZ_JAKEVY010000003.1"/>
</dbReference>
<comment type="caution">
    <text evidence="1">The sequence shown here is derived from an EMBL/GenBank/DDBJ whole genome shotgun (WGS) entry which is preliminary data.</text>
</comment>
<reference evidence="1 2" key="1">
    <citation type="submission" date="2022-01" db="EMBL/GenBank/DDBJ databases">
        <title>Flavihumibacter sp. nov., isolated from sediment of a river.</title>
        <authorList>
            <person name="Liu H."/>
        </authorList>
    </citation>
    <scope>NUCLEOTIDE SEQUENCE [LARGE SCALE GENOMIC DNA]</scope>
    <source>
        <strain evidence="1 2">RY-1</strain>
    </source>
</reference>
<dbReference type="InterPro" id="IPR021215">
    <property type="entry name" value="DUF2752"/>
</dbReference>
<protein>
    <submittedName>
        <fullName evidence="1">DUF2752 domain-containing protein</fullName>
    </submittedName>
</protein>
<evidence type="ECO:0000313" key="2">
    <source>
        <dbReference type="Proteomes" id="UP001200145"/>
    </source>
</evidence>